<name>L9KSA7_TUPCH</name>
<comment type="similarity">
    <text evidence="2 7">Belongs to the TGF-beta family.</text>
</comment>
<dbReference type="GO" id="GO:0005576">
    <property type="term" value="C:extracellular region"/>
    <property type="evidence" value="ECO:0007669"/>
    <property type="project" value="UniProtKB-SubCell"/>
</dbReference>
<evidence type="ECO:0000313" key="10">
    <source>
        <dbReference type="Proteomes" id="UP000011518"/>
    </source>
</evidence>
<dbReference type="Pfam" id="PF00019">
    <property type="entry name" value="TGF_beta"/>
    <property type="match status" value="1"/>
</dbReference>
<dbReference type="PROSITE" id="PS00250">
    <property type="entry name" value="TGF_BETA_1"/>
    <property type="match status" value="1"/>
</dbReference>
<keyword evidence="3" id="KW-0964">Secreted</keyword>
<evidence type="ECO:0000313" key="9">
    <source>
        <dbReference type="EMBL" id="ELW65676.1"/>
    </source>
</evidence>
<protein>
    <recommendedName>
        <fullName evidence="8">TGF-beta family profile domain-containing protein</fullName>
    </recommendedName>
</protein>
<evidence type="ECO:0000259" key="8">
    <source>
        <dbReference type="PROSITE" id="PS51362"/>
    </source>
</evidence>
<reference evidence="10" key="2">
    <citation type="journal article" date="2013" name="Nat. Commun.">
        <title>Genome of the Chinese tree shrew.</title>
        <authorList>
            <person name="Fan Y."/>
            <person name="Huang Z.Y."/>
            <person name="Cao C.C."/>
            <person name="Chen C.S."/>
            <person name="Chen Y.X."/>
            <person name="Fan D.D."/>
            <person name="He J."/>
            <person name="Hou H.L."/>
            <person name="Hu L."/>
            <person name="Hu X.T."/>
            <person name="Jiang X.T."/>
            <person name="Lai R."/>
            <person name="Lang Y.S."/>
            <person name="Liang B."/>
            <person name="Liao S.G."/>
            <person name="Mu D."/>
            <person name="Ma Y.Y."/>
            <person name="Niu Y.Y."/>
            <person name="Sun X.Q."/>
            <person name="Xia J.Q."/>
            <person name="Xiao J."/>
            <person name="Xiong Z.Q."/>
            <person name="Xu L."/>
            <person name="Yang L."/>
            <person name="Zhang Y."/>
            <person name="Zhao W."/>
            <person name="Zhao X.D."/>
            <person name="Zheng Y.T."/>
            <person name="Zhou J.M."/>
            <person name="Zhu Y.B."/>
            <person name="Zhang G.J."/>
            <person name="Wang J."/>
            <person name="Yao Y.G."/>
        </authorList>
    </citation>
    <scope>NUCLEOTIDE SEQUENCE [LARGE SCALE GENOMIC DNA]</scope>
</reference>
<reference evidence="10" key="1">
    <citation type="submission" date="2012-07" db="EMBL/GenBank/DDBJ databases">
        <title>Genome of the Chinese tree shrew, a rising model animal genetically related to primates.</title>
        <authorList>
            <person name="Zhang G."/>
            <person name="Fan Y."/>
            <person name="Yao Y."/>
            <person name="Huang Z."/>
        </authorList>
    </citation>
    <scope>NUCLEOTIDE SEQUENCE [LARGE SCALE GENOMIC DNA]</scope>
</reference>
<organism evidence="9 10">
    <name type="scientific">Tupaia chinensis</name>
    <name type="common">Chinese tree shrew</name>
    <name type="synonym">Tupaia belangeri chinensis</name>
    <dbReference type="NCBI Taxonomy" id="246437"/>
    <lineage>
        <taxon>Eukaryota</taxon>
        <taxon>Metazoa</taxon>
        <taxon>Chordata</taxon>
        <taxon>Craniata</taxon>
        <taxon>Vertebrata</taxon>
        <taxon>Euteleostomi</taxon>
        <taxon>Mammalia</taxon>
        <taxon>Eutheria</taxon>
        <taxon>Euarchontoglires</taxon>
        <taxon>Scandentia</taxon>
        <taxon>Tupaiidae</taxon>
        <taxon>Tupaia</taxon>
    </lineage>
</organism>
<keyword evidence="6" id="KW-0325">Glycoprotein</keyword>
<dbReference type="InterPro" id="IPR017948">
    <property type="entry name" value="TGFb_CS"/>
</dbReference>
<proteinExistence type="inferred from homology"/>
<gene>
    <name evidence="9" type="ORF">TREES_T100005315</name>
</gene>
<dbReference type="eggNOG" id="KOG3900">
    <property type="taxonomic scope" value="Eukaryota"/>
</dbReference>
<evidence type="ECO:0000256" key="4">
    <source>
        <dbReference type="ARBA" id="ARBA00023030"/>
    </source>
</evidence>
<comment type="subcellular location">
    <subcellularLocation>
        <location evidence="1">Secreted</location>
    </subcellularLocation>
</comment>
<dbReference type="SUPFAM" id="SSF57501">
    <property type="entry name" value="Cystine-knot cytokines"/>
    <property type="match status" value="1"/>
</dbReference>
<dbReference type="PROSITE" id="PS51362">
    <property type="entry name" value="TGF_BETA_2"/>
    <property type="match status" value="1"/>
</dbReference>
<evidence type="ECO:0000256" key="3">
    <source>
        <dbReference type="ARBA" id="ARBA00022525"/>
    </source>
</evidence>
<evidence type="ECO:0000256" key="1">
    <source>
        <dbReference type="ARBA" id="ARBA00004613"/>
    </source>
</evidence>
<evidence type="ECO:0000256" key="7">
    <source>
        <dbReference type="RuleBase" id="RU000354"/>
    </source>
</evidence>
<evidence type="ECO:0000256" key="5">
    <source>
        <dbReference type="ARBA" id="ARBA00023157"/>
    </source>
</evidence>
<dbReference type="InParanoid" id="L9KSA7"/>
<keyword evidence="4 7" id="KW-0339">Growth factor</keyword>
<dbReference type="EMBL" id="KB320678">
    <property type="protein sequence ID" value="ELW65676.1"/>
    <property type="molecule type" value="Genomic_DNA"/>
</dbReference>
<dbReference type="Proteomes" id="UP000011518">
    <property type="component" value="Unassembled WGS sequence"/>
</dbReference>
<sequence>MEVVPTLMTEEKIPPTNVAEASLNECFSAEGRRDAVLLLLFMPSLHSQPPLFHLPYVQEPFSPNVEQLILGIRGQNHQEPDRGQAPVPAERLCRLQERKVNLHRAAWGECIVAPKTFSFPSCQGTCLALNSELPQSNFECYKREAPTCSWLFQVCGPTRAKLFSLMVQDDEYKMSVHYMNTSLTEACGCS</sequence>
<accession>L9KSA7</accession>
<dbReference type="InterPro" id="IPR001839">
    <property type="entry name" value="TGF-b_C"/>
</dbReference>
<keyword evidence="5" id="KW-1015">Disulfide bond</keyword>
<dbReference type="AlphaFoldDB" id="L9KSA7"/>
<dbReference type="SMART" id="SM00204">
    <property type="entry name" value="TGFB"/>
    <property type="match status" value="1"/>
</dbReference>
<dbReference type="GO" id="GO:0008083">
    <property type="term" value="F:growth factor activity"/>
    <property type="evidence" value="ECO:0007669"/>
    <property type="project" value="UniProtKB-KW"/>
</dbReference>
<dbReference type="InterPro" id="IPR029034">
    <property type="entry name" value="Cystine-knot_cytokine"/>
</dbReference>
<dbReference type="Gene3D" id="2.10.90.10">
    <property type="entry name" value="Cystine-knot cytokines"/>
    <property type="match status" value="1"/>
</dbReference>
<feature type="domain" description="TGF-beta family profile" evidence="8">
    <location>
        <begin position="73"/>
        <end position="190"/>
    </location>
</feature>
<keyword evidence="10" id="KW-1185">Reference proteome</keyword>
<evidence type="ECO:0000256" key="6">
    <source>
        <dbReference type="ARBA" id="ARBA00023180"/>
    </source>
</evidence>
<evidence type="ECO:0000256" key="2">
    <source>
        <dbReference type="ARBA" id="ARBA00006656"/>
    </source>
</evidence>